<dbReference type="PROSITE" id="PS00061">
    <property type="entry name" value="ADH_SHORT"/>
    <property type="match status" value="1"/>
</dbReference>
<organism evidence="5 6">
    <name type="scientific">Candidatus Bealeia paramacronuclearis</name>
    <dbReference type="NCBI Taxonomy" id="1921001"/>
    <lineage>
        <taxon>Bacteria</taxon>
        <taxon>Pseudomonadati</taxon>
        <taxon>Pseudomonadota</taxon>
        <taxon>Alphaproteobacteria</taxon>
        <taxon>Holosporales</taxon>
        <taxon>Holosporaceae</taxon>
        <taxon>Candidatus Bealeia</taxon>
    </lineage>
</organism>
<evidence type="ECO:0000256" key="3">
    <source>
        <dbReference type="RuleBase" id="RU000363"/>
    </source>
</evidence>
<name>A0ABZ2C0H8_9PROT</name>
<evidence type="ECO:0000256" key="2">
    <source>
        <dbReference type="ARBA" id="ARBA00023002"/>
    </source>
</evidence>
<dbReference type="PANTHER" id="PTHR43976:SF16">
    <property type="entry name" value="SHORT-CHAIN DEHYDROGENASE_REDUCTASE FAMILY PROTEIN"/>
    <property type="match status" value="1"/>
</dbReference>
<dbReference type="SUPFAM" id="SSF51735">
    <property type="entry name" value="NAD(P)-binding Rossmann-fold domains"/>
    <property type="match status" value="1"/>
</dbReference>
<dbReference type="InterPro" id="IPR036291">
    <property type="entry name" value="NAD(P)-bd_dom_sf"/>
</dbReference>
<feature type="domain" description="Ketoreductase" evidence="4">
    <location>
        <begin position="3"/>
        <end position="173"/>
    </location>
</feature>
<dbReference type="PRINTS" id="PR00080">
    <property type="entry name" value="SDRFAMILY"/>
</dbReference>
<gene>
    <name evidence="5" type="ORF">Bealeia1_00204</name>
</gene>
<dbReference type="NCBIfam" id="NF004824">
    <property type="entry name" value="PRK06180.1"/>
    <property type="match status" value="1"/>
</dbReference>
<dbReference type="CDD" id="cd05374">
    <property type="entry name" value="17beta-HSD-like_SDR_c"/>
    <property type="match status" value="1"/>
</dbReference>
<dbReference type="InterPro" id="IPR057326">
    <property type="entry name" value="KR_dom"/>
</dbReference>
<comment type="similarity">
    <text evidence="1 3">Belongs to the short-chain dehydrogenases/reductases (SDR) family.</text>
</comment>
<dbReference type="Proteomes" id="UP001330434">
    <property type="component" value="Chromosome"/>
</dbReference>
<dbReference type="InterPro" id="IPR051911">
    <property type="entry name" value="SDR_oxidoreductase"/>
</dbReference>
<keyword evidence="6" id="KW-1185">Reference proteome</keyword>
<dbReference type="PRINTS" id="PR00081">
    <property type="entry name" value="GDHRDH"/>
</dbReference>
<protein>
    <submittedName>
        <fullName evidence="5">SDR family NAD(P)-dependent oxidoreductase</fullName>
    </submittedName>
</protein>
<dbReference type="Pfam" id="PF00106">
    <property type="entry name" value="adh_short"/>
    <property type="match status" value="1"/>
</dbReference>
<dbReference type="SMART" id="SM00822">
    <property type="entry name" value="PKS_KR"/>
    <property type="match status" value="1"/>
</dbReference>
<evidence type="ECO:0000313" key="6">
    <source>
        <dbReference type="Proteomes" id="UP001330434"/>
    </source>
</evidence>
<keyword evidence="2" id="KW-0560">Oxidoreductase</keyword>
<evidence type="ECO:0000256" key="1">
    <source>
        <dbReference type="ARBA" id="ARBA00006484"/>
    </source>
</evidence>
<accession>A0ABZ2C0H8</accession>
<dbReference type="InterPro" id="IPR020904">
    <property type="entry name" value="Sc_DH/Rdtase_CS"/>
</dbReference>
<dbReference type="PANTHER" id="PTHR43976">
    <property type="entry name" value="SHORT CHAIN DEHYDROGENASE"/>
    <property type="match status" value="1"/>
</dbReference>
<dbReference type="RefSeq" id="WP_331256575.1">
    <property type="nucleotide sequence ID" value="NZ_CP133270.1"/>
</dbReference>
<evidence type="ECO:0000313" key="5">
    <source>
        <dbReference type="EMBL" id="WVX66034.1"/>
    </source>
</evidence>
<proteinExistence type="inferred from homology"/>
<dbReference type="NCBIfam" id="NF006114">
    <property type="entry name" value="PRK08263.1"/>
    <property type="match status" value="1"/>
</dbReference>
<dbReference type="EMBL" id="CP133270">
    <property type="protein sequence ID" value="WVX66034.1"/>
    <property type="molecule type" value="Genomic_DNA"/>
</dbReference>
<evidence type="ECO:0000259" key="4">
    <source>
        <dbReference type="SMART" id="SM00822"/>
    </source>
</evidence>
<dbReference type="InterPro" id="IPR002347">
    <property type="entry name" value="SDR_fam"/>
</dbReference>
<dbReference type="Gene3D" id="3.40.50.720">
    <property type="entry name" value="NAD(P)-binding Rossmann-like Domain"/>
    <property type="match status" value="1"/>
</dbReference>
<sequence>MTKVWFITGCSKGFGRALVEELLKTTDAQVVATARNPEVLKDLQDQYGKRILALKCDVTNTHDIQNAVEQTLVTFSKIDVLVNNAGYGLSGALEECAIDDIRSVFNTNVFGLITLTQAILPIMRAQNSGHILNVSSIAGLVGMAGAGIYCATKFAVEGLSESLAMEVACFGIKVTIIEPGPFRTDFAGSSIVMSPEYPAYREGPAALSRERLRYLHNTQPGDPIKAAQIMIQITEMKEPPLRMLLGNSAVDRFSEKLKHETEIFQKHEDLSRSADYNLNAA</sequence>
<reference evidence="5 6" key="1">
    <citation type="journal article" date="2024" name="Environ. Microbiol.">
        <title>Novel evolutionary insights on the interactions of the Holosporales (Alphaproteobacteria) with eukaryotic hosts from comparative genomics.</title>
        <authorList>
            <person name="Giovannini M."/>
            <person name="Petroni G."/>
            <person name="Castelli M."/>
        </authorList>
    </citation>
    <scope>NUCLEOTIDE SEQUENCE [LARGE SCALE GENOMIC DNA]</scope>
    <source>
        <strain evidence="5 6">US_Bl 15I1</strain>
    </source>
</reference>